<sequence length="130" mass="14952">MYLLDTDILIWVLRGKKDIVDWVSRLKEEGPLYICVISMAEIYKNIFPSEIGFTEEFLKEHIHIPINEKIAKQAGFIWQQYSKGLSSLSLIDCLIASACLQNGLTLVTFNVKHFPMEGLKVLRPLGRRKN</sequence>
<keyword evidence="5" id="KW-0378">Hydrolase</keyword>
<name>A0A1F4VC01_UNCKA</name>
<comment type="caution">
    <text evidence="9">The sequence shown here is derived from an EMBL/GenBank/DDBJ whole genome shotgun (WGS) entry which is preliminary data.</text>
</comment>
<evidence type="ECO:0000256" key="6">
    <source>
        <dbReference type="ARBA" id="ARBA00022842"/>
    </source>
</evidence>
<keyword evidence="2" id="KW-1277">Toxin-antitoxin system</keyword>
<protein>
    <recommendedName>
        <fullName evidence="8">PIN domain-containing protein</fullName>
    </recommendedName>
</protein>
<evidence type="ECO:0000256" key="4">
    <source>
        <dbReference type="ARBA" id="ARBA00022723"/>
    </source>
</evidence>
<comment type="similarity">
    <text evidence="7">Belongs to the PINc/VapC protein family.</text>
</comment>
<dbReference type="GO" id="GO:0004518">
    <property type="term" value="F:nuclease activity"/>
    <property type="evidence" value="ECO:0007669"/>
    <property type="project" value="UniProtKB-KW"/>
</dbReference>
<dbReference type="SUPFAM" id="SSF88723">
    <property type="entry name" value="PIN domain-like"/>
    <property type="match status" value="1"/>
</dbReference>
<evidence type="ECO:0000313" key="10">
    <source>
        <dbReference type="Proteomes" id="UP000176504"/>
    </source>
</evidence>
<reference evidence="9 10" key="1">
    <citation type="journal article" date="2016" name="Nat. Commun.">
        <title>Thousands of microbial genomes shed light on interconnected biogeochemical processes in an aquifer system.</title>
        <authorList>
            <person name="Anantharaman K."/>
            <person name="Brown C.T."/>
            <person name="Hug L.A."/>
            <person name="Sharon I."/>
            <person name="Castelle C.J."/>
            <person name="Probst A.J."/>
            <person name="Thomas B.C."/>
            <person name="Singh A."/>
            <person name="Wilkins M.J."/>
            <person name="Karaoz U."/>
            <person name="Brodie E.L."/>
            <person name="Williams K.H."/>
            <person name="Hubbard S.S."/>
            <person name="Banfield J.F."/>
        </authorList>
    </citation>
    <scope>NUCLEOTIDE SEQUENCE [LARGE SCALE GENOMIC DNA]</scope>
</reference>
<dbReference type="CDD" id="cd18741">
    <property type="entry name" value="PIN_VapC4-5_FitB-like"/>
    <property type="match status" value="1"/>
</dbReference>
<dbReference type="Gene3D" id="3.40.50.1010">
    <property type="entry name" value="5'-nuclease"/>
    <property type="match status" value="1"/>
</dbReference>
<dbReference type="AlphaFoldDB" id="A0A1F4VC01"/>
<keyword evidence="4" id="KW-0479">Metal-binding</keyword>
<evidence type="ECO:0000313" key="9">
    <source>
        <dbReference type="EMBL" id="OGC54766.1"/>
    </source>
</evidence>
<evidence type="ECO:0000256" key="7">
    <source>
        <dbReference type="ARBA" id="ARBA00038093"/>
    </source>
</evidence>
<dbReference type="PANTHER" id="PTHR33653">
    <property type="entry name" value="RIBONUCLEASE VAPC2"/>
    <property type="match status" value="1"/>
</dbReference>
<evidence type="ECO:0000259" key="8">
    <source>
        <dbReference type="Pfam" id="PF01850"/>
    </source>
</evidence>
<dbReference type="GO" id="GO:0016787">
    <property type="term" value="F:hydrolase activity"/>
    <property type="evidence" value="ECO:0007669"/>
    <property type="project" value="UniProtKB-KW"/>
</dbReference>
<dbReference type="GO" id="GO:0046872">
    <property type="term" value="F:metal ion binding"/>
    <property type="evidence" value="ECO:0007669"/>
    <property type="project" value="UniProtKB-KW"/>
</dbReference>
<dbReference type="InterPro" id="IPR029060">
    <property type="entry name" value="PIN-like_dom_sf"/>
</dbReference>
<evidence type="ECO:0000256" key="5">
    <source>
        <dbReference type="ARBA" id="ARBA00022801"/>
    </source>
</evidence>
<evidence type="ECO:0000256" key="2">
    <source>
        <dbReference type="ARBA" id="ARBA00022649"/>
    </source>
</evidence>
<keyword evidence="6" id="KW-0460">Magnesium</keyword>
<dbReference type="EMBL" id="MEVI01000005">
    <property type="protein sequence ID" value="OGC54766.1"/>
    <property type="molecule type" value="Genomic_DNA"/>
</dbReference>
<keyword evidence="3" id="KW-0540">Nuclease</keyword>
<feature type="domain" description="PIN" evidence="8">
    <location>
        <begin position="2"/>
        <end position="110"/>
    </location>
</feature>
<comment type="cofactor">
    <cofactor evidence="1">
        <name>Mg(2+)</name>
        <dbReference type="ChEBI" id="CHEBI:18420"/>
    </cofactor>
</comment>
<dbReference type="PANTHER" id="PTHR33653:SF1">
    <property type="entry name" value="RIBONUCLEASE VAPC2"/>
    <property type="match status" value="1"/>
</dbReference>
<dbReference type="Proteomes" id="UP000176504">
    <property type="component" value="Unassembled WGS sequence"/>
</dbReference>
<proteinExistence type="inferred from homology"/>
<evidence type="ECO:0000256" key="1">
    <source>
        <dbReference type="ARBA" id="ARBA00001946"/>
    </source>
</evidence>
<organism evidence="9 10">
    <name type="scientific">candidate division WWE3 bacterium RIFCSPLOWO2_01_FULL_41_18</name>
    <dbReference type="NCBI Taxonomy" id="1802625"/>
    <lineage>
        <taxon>Bacteria</taxon>
        <taxon>Katanobacteria</taxon>
    </lineage>
</organism>
<dbReference type="InterPro" id="IPR002716">
    <property type="entry name" value="PIN_dom"/>
</dbReference>
<dbReference type="InterPro" id="IPR050556">
    <property type="entry name" value="Type_II_TA_system_RNase"/>
</dbReference>
<evidence type="ECO:0000256" key="3">
    <source>
        <dbReference type="ARBA" id="ARBA00022722"/>
    </source>
</evidence>
<accession>A0A1F4VC01</accession>
<dbReference type="Pfam" id="PF01850">
    <property type="entry name" value="PIN"/>
    <property type="match status" value="1"/>
</dbReference>
<gene>
    <name evidence="9" type="ORF">A3A78_05125</name>
</gene>